<dbReference type="GO" id="GO:0042773">
    <property type="term" value="P:ATP synthesis coupled electron transport"/>
    <property type="evidence" value="ECO:0007669"/>
    <property type="project" value="InterPro"/>
</dbReference>
<keyword evidence="5 8" id="KW-1133">Transmembrane helix</keyword>
<dbReference type="GO" id="GO:0008137">
    <property type="term" value="F:NADH dehydrogenase (ubiquinone) activity"/>
    <property type="evidence" value="ECO:0007669"/>
    <property type="project" value="InterPro"/>
</dbReference>
<feature type="transmembrane region" description="Helical" evidence="8">
    <location>
        <begin position="81"/>
        <end position="100"/>
    </location>
</feature>
<feature type="transmembrane region" description="Helical" evidence="8">
    <location>
        <begin position="120"/>
        <end position="145"/>
    </location>
</feature>
<dbReference type="InterPro" id="IPR001750">
    <property type="entry name" value="ND/Mrp_TM"/>
</dbReference>
<name>A0A9D7F9Y1_9RHOO</name>
<dbReference type="PANTHER" id="PTHR42703:SF1">
    <property type="entry name" value="NA(+)_H(+) ANTIPORTER SUBUNIT D1"/>
    <property type="match status" value="1"/>
</dbReference>
<keyword evidence="4 7" id="KW-0812">Transmembrane</keyword>
<reference evidence="10" key="1">
    <citation type="submission" date="2020-10" db="EMBL/GenBank/DDBJ databases">
        <title>Connecting structure to function with the recovery of over 1000 high-quality activated sludge metagenome-assembled genomes encoding full-length rRNA genes using long-read sequencing.</title>
        <authorList>
            <person name="Singleton C.M."/>
            <person name="Petriglieri F."/>
            <person name="Kristensen J.M."/>
            <person name="Kirkegaard R.H."/>
            <person name="Michaelsen T.Y."/>
            <person name="Andersen M.H."/>
            <person name="Karst S.M."/>
            <person name="Dueholm M.S."/>
            <person name="Nielsen P.H."/>
            <person name="Albertsen M."/>
        </authorList>
    </citation>
    <scope>NUCLEOTIDE SEQUENCE</scope>
    <source>
        <strain evidence="10">EsbW_18-Q3-R4-48_MAXAC.044</strain>
    </source>
</reference>
<comment type="caution">
    <text evidence="10">The sequence shown here is derived from an EMBL/GenBank/DDBJ whole genome shotgun (WGS) entry which is preliminary data.</text>
</comment>
<feature type="domain" description="NADH:quinone oxidoreductase/Mrp antiporter transmembrane" evidence="9">
    <location>
        <begin position="125"/>
        <end position="409"/>
    </location>
</feature>
<feature type="transmembrane region" description="Helical" evidence="8">
    <location>
        <begin position="6"/>
        <end position="22"/>
    </location>
</feature>
<feature type="transmembrane region" description="Helical" evidence="8">
    <location>
        <begin position="323"/>
        <end position="343"/>
    </location>
</feature>
<evidence type="ECO:0000256" key="8">
    <source>
        <dbReference type="SAM" id="Phobius"/>
    </source>
</evidence>
<protein>
    <submittedName>
        <fullName evidence="10">Monovalent cation/H+ antiporter subunit D</fullName>
    </submittedName>
</protein>
<evidence type="ECO:0000256" key="6">
    <source>
        <dbReference type="ARBA" id="ARBA00023136"/>
    </source>
</evidence>
<dbReference type="EMBL" id="JADJNC010000008">
    <property type="protein sequence ID" value="MBK7422573.1"/>
    <property type="molecule type" value="Genomic_DNA"/>
</dbReference>
<evidence type="ECO:0000256" key="2">
    <source>
        <dbReference type="ARBA" id="ARBA00005346"/>
    </source>
</evidence>
<dbReference type="Proteomes" id="UP000886602">
    <property type="component" value="Unassembled WGS sequence"/>
</dbReference>
<evidence type="ECO:0000256" key="5">
    <source>
        <dbReference type="ARBA" id="ARBA00022989"/>
    </source>
</evidence>
<feature type="transmembrane region" description="Helical" evidence="8">
    <location>
        <begin position="405"/>
        <end position="423"/>
    </location>
</feature>
<dbReference type="Pfam" id="PF00361">
    <property type="entry name" value="Proton_antipo_M"/>
    <property type="match status" value="1"/>
</dbReference>
<sequence>MSQHAPILPILIPLLAALLLLLQPRLPFQRAVGLLASLLGVIATAWLTLLTDDGTLRVYALGDWAAPFGIVLVVDRLAAAMTLLTALLGLCCVLYASGGFDAEGRFFHPLFQLQLLGLNGAFLTGDLFNLFVFFEIMLLASYALLAQTGGLARTRAGIAYVVLNLLGSSLFLIALGLLYATLGTLNLADVAYRLSLPGMHHNGARLALALLCAVFVLKAALLPLSFWLPHTYAAAPAPVAALFAIMTKVGIVSLLRLQVIAIDPAYPDLLYGWLSTLALATLLFAVLGAIAAKDMKTLSAWLVLLSAGTLLLVPAQASAEISAAGLFYLAHSAFAGAACFLLAELIGEQRGAAGHTFSTGTNRLPAWSGIAFIVLAMTLAGLPPFSGFLGKLMLLDTFRGVEAGVAVWTLLLLAAFLVMMALARAGSILIWENAPGETPSPDLPAAASGWRRISATLCLIAAGPLLALFAQPVSGYAQRTATQLHDTRAYIHGVLGNDPATIQRERRE</sequence>
<feature type="transmembrane region" description="Helical" evidence="8">
    <location>
        <begin position="239"/>
        <end position="259"/>
    </location>
</feature>
<feature type="transmembrane region" description="Helical" evidence="8">
    <location>
        <begin position="298"/>
        <end position="317"/>
    </location>
</feature>
<feature type="transmembrane region" description="Helical" evidence="8">
    <location>
        <begin position="157"/>
        <end position="182"/>
    </location>
</feature>
<gene>
    <name evidence="10" type="ORF">IPJ48_05455</name>
</gene>
<feature type="transmembrane region" description="Helical" evidence="8">
    <location>
        <begin position="364"/>
        <end position="385"/>
    </location>
</feature>
<evidence type="ECO:0000256" key="1">
    <source>
        <dbReference type="ARBA" id="ARBA00004651"/>
    </source>
</evidence>
<accession>A0A9D7F9Y1</accession>
<dbReference type="GO" id="GO:0005886">
    <property type="term" value="C:plasma membrane"/>
    <property type="evidence" value="ECO:0007669"/>
    <property type="project" value="UniProtKB-SubCell"/>
</dbReference>
<evidence type="ECO:0000313" key="11">
    <source>
        <dbReference type="Proteomes" id="UP000886602"/>
    </source>
</evidence>
<evidence type="ECO:0000259" key="9">
    <source>
        <dbReference type="Pfam" id="PF00361"/>
    </source>
</evidence>
<feature type="transmembrane region" description="Helical" evidence="8">
    <location>
        <begin position="271"/>
        <end position="291"/>
    </location>
</feature>
<evidence type="ECO:0000256" key="7">
    <source>
        <dbReference type="RuleBase" id="RU000320"/>
    </source>
</evidence>
<evidence type="ECO:0000313" key="10">
    <source>
        <dbReference type="EMBL" id="MBK7422573.1"/>
    </source>
</evidence>
<dbReference type="AlphaFoldDB" id="A0A9D7F9Y1"/>
<feature type="transmembrane region" description="Helical" evidence="8">
    <location>
        <begin position="202"/>
        <end position="227"/>
    </location>
</feature>
<dbReference type="InterPro" id="IPR050586">
    <property type="entry name" value="CPA3_Na-H_Antiporter_D"/>
</dbReference>
<organism evidence="10 11">
    <name type="scientific">Candidatus Propionivibrio dominans</name>
    <dbReference type="NCBI Taxonomy" id="2954373"/>
    <lineage>
        <taxon>Bacteria</taxon>
        <taxon>Pseudomonadati</taxon>
        <taxon>Pseudomonadota</taxon>
        <taxon>Betaproteobacteria</taxon>
        <taxon>Rhodocyclales</taxon>
        <taxon>Rhodocyclaceae</taxon>
        <taxon>Propionivibrio</taxon>
    </lineage>
</organism>
<evidence type="ECO:0000256" key="4">
    <source>
        <dbReference type="ARBA" id="ARBA00022692"/>
    </source>
</evidence>
<comment type="similarity">
    <text evidence="2">Belongs to the CPA3 antiporters (TC 2.A.63) subunit D family.</text>
</comment>
<feature type="transmembrane region" description="Helical" evidence="8">
    <location>
        <begin position="56"/>
        <end position="74"/>
    </location>
</feature>
<evidence type="ECO:0000256" key="3">
    <source>
        <dbReference type="ARBA" id="ARBA00022475"/>
    </source>
</evidence>
<comment type="subcellular location">
    <subcellularLocation>
        <location evidence="1">Cell membrane</location>
        <topology evidence="1">Multi-pass membrane protein</topology>
    </subcellularLocation>
    <subcellularLocation>
        <location evidence="7">Membrane</location>
        <topology evidence="7">Multi-pass membrane protein</topology>
    </subcellularLocation>
</comment>
<keyword evidence="6 8" id="KW-0472">Membrane</keyword>
<dbReference type="NCBIfam" id="NF009309">
    <property type="entry name" value="PRK12666.1"/>
    <property type="match status" value="1"/>
</dbReference>
<feature type="transmembrane region" description="Helical" evidence="8">
    <location>
        <begin position="31"/>
        <end position="50"/>
    </location>
</feature>
<proteinExistence type="inferred from homology"/>
<keyword evidence="3" id="KW-1003">Cell membrane</keyword>
<dbReference type="PANTHER" id="PTHR42703">
    <property type="entry name" value="NADH DEHYDROGENASE"/>
    <property type="match status" value="1"/>
</dbReference>
<dbReference type="PRINTS" id="PR01437">
    <property type="entry name" value="NUOXDRDTASE4"/>
</dbReference>
<dbReference type="InterPro" id="IPR003918">
    <property type="entry name" value="NADH_UbQ_OxRdtase"/>
</dbReference>